<accession>A0AAV0BPF3</accession>
<proteinExistence type="predicted"/>
<evidence type="ECO:0000313" key="4">
    <source>
        <dbReference type="Proteomes" id="UP001153365"/>
    </source>
</evidence>
<keyword evidence="1" id="KW-0812">Transmembrane</keyword>
<evidence type="ECO:0000256" key="2">
    <source>
        <dbReference type="SAM" id="SignalP"/>
    </source>
</evidence>
<keyword evidence="1" id="KW-1133">Transmembrane helix</keyword>
<evidence type="ECO:0000313" key="3">
    <source>
        <dbReference type="EMBL" id="CAH7688385.1"/>
    </source>
</evidence>
<organism evidence="3 4">
    <name type="scientific">Phakopsora pachyrhizi</name>
    <name type="common">Asian soybean rust disease fungus</name>
    <dbReference type="NCBI Taxonomy" id="170000"/>
    <lineage>
        <taxon>Eukaryota</taxon>
        <taxon>Fungi</taxon>
        <taxon>Dikarya</taxon>
        <taxon>Basidiomycota</taxon>
        <taxon>Pucciniomycotina</taxon>
        <taxon>Pucciniomycetes</taxon>
        <taxon>Pucciniales</taxon>
        <taxon>Phakopsoraceae</taxon>
        <taxon>Phakopsora</taxon>
    </lineage>
</organism>
<dbReference type="AlphaFoldDB" id="A0AAV0BPF3"/>
<keyword evidence="1" id="KW-0472">Membrane</keyword>
<keyword evidence="2" id="KW-0732">Signal</keyword>
<feature type="transmembrane region" description="Helical" evidence="1">
    <location>
        <begin position="73"/>
        <end position="102"/>
    </location>
</feature>
<name>A0AAV0BPF3_PHAPC</name>
<sequence>MTPFYLTLLVGSMAFKLVRATSFLKPPIPTHLISSDGDHPGHHITLSLSSSIYHHLISPHLVFVPSWALCESLFFFLFFPPFFCFTLDNNLLLLLSCAAIIFY</sequence>
<keyword evidence="4" id="KW-1185">Reference proteome</keyword>
<comment type="caution">
    <text evidence="3">The sequence shown here is derived from an EMBL/GenBank/DDBJ whole genome shotgun (WGS) entry which is preliminary data.</text>
</comment>
<reference evidence="3" key="1">
    <citation type="submission" date="2022-06" db="EMBL/GenBank/DDBJ databases">
        <authorList>
            <consortium name="SYNGENTA / RWTH Aachen University"/>
        </authorList>
    </citation>
    <scope>NUCLEOTIDE SEQUENCE</scope>
</reference>
<evidence type="ECO:0000256" key="1">
    <source>
        <dbReference type="SAM" id="Phobius"/>
    </source>
</evidence>
<protein>
    <submittedName>
        <fullName evidence="3">Expressed protein</fullName>
    </submittedName>
</protein>
<dbReference type="Proteomes" id="UP001153365">
    <property type="component" value="Unassembled WGS sequence"/>
</dbReference>
<dbReference type="EMBL" id="CALTRL010005981">
    <property type="protein sequence ID" value="CAH7688385.1"/>
    <property type="molecule type" value="Genomic_DNA"/>
</dbReference>
<feature type="chain" id="PRO_5043931001" evidence="2">
    <location>
        <begin position="21"/>
        <end position="103"/>
    </location>
</feature>
<feature type="signal peptide" evidence="2">
    <location>
        <begin position="1"/>
        <end position="20"/>
    </location>
</feature>
<gene>
    <name evidence="3" type="ORF">PPACK8108_LOCUS23352</name>
</gene>